<dbReference type="Gene3D" id="3.90.1150.200">
    <property type="match status" value="2"/>
</dbReference>
<comment type="caution">
    <text evidence="2">The sequence shown here is derived from an EMBL/GenBank/DDBJ whole genome shotgun (WGS) entry which is preliminary data.</text>
</comment>
<name>A0ABS1R5Y5_9SPHI</name>
<evidence type="ECO:0000313" key="3">
    <source>
        <dbReference type="Proteomes" id="UP000625283"/>
    </source>
</evidence>
<protein>
    <submittedName>
        <fullName evidence="2">DUF1801 domain-containing protein</fullName>
    </submittedName>
</protein>
<dbReference type="SUPFAM" id="SSF159888">
    <property type="entry name" value="YdhG-like"/>
    <property type="match status" value="2"/>
</dbReference>
<reference evidence="2 3" key="1">
    <citation type="submission" date="2021-01" db="EMBL/GenBank/DDBJ databases">
        <title>C459-1 draft genome sequence.</title>
        <authorList>
            <person name="Zhang X.-F."/>
        </authorList>
    </citation>
    <scope>NUCLEOTIDE SEQUENCE [LARGE SCALE GENOMIC DNA]</scope>
    <source>
        <strain evidence="3">C459-1</strain>
    </source>
</reference>
<sequence length="311" mass="36127">MSTTFSSIDEYINSFDSDTQEDLQKLRHLIRTAAPGDAKETINYGMPTYRWHGNLIHFAKFKNHIGIYPGPTAIEAFRERLTAFKTSKGAIQIPLNAPLPKDLLIDIIQFNILLLQDKKAPQWDNHRAAWRDCEEFMNQMIVKTDLKKEFKWGTDVYTYQGKNVIGWAGFKHFFSLWFYNGVFLEDRLKVLINASEGKTKALRQWRFNSREEMNEQDILAYIQESVQTIKDGKEIKPERVAPPTPAGILKEALHQDIAFKIAFDRLTPGKRKEYQNYISEAKQEKTKTARLEKIKPLILEGKGLHDKYKKS</sequence>
<evidence type="ECO:0000313" key="2">
    <source>
        <dbReference type="EMBL" id="MBL1410120.1"/>
    </source>
</evidence>
<dbReference type="Proteomes" id="UP000625283">
    <property type="component" value="Unassembled WGS sequence"/>
</dbReference>
<feature type="domain" description="YdhG-like" evidence="1">
    <location>
        <begin position="135"/>
        <end position="226"/>
    </location>
</feature>
<keyword evidence="3" id="KW-1185">Reference proteome</keyword>
<evidence type="ECO:0000259" key="1">
    <source>
        <dbReference type="Pfam" id="PF08818"/>
    </source>
</evidence>
<organism evidence="2 3">
    <name type="scientific">Sphingobacterium faecale</name>
    <dbReference type="NCBI Taxonomy" id="2803775"/>
    <lineage>
        <taxon>Bacteria</taxon>
        <taxon>Pseudomonadati</taxon>
        <taxon>Bacteroidota</taxon>
        <taxon>Sphingobacteriia</taxon>
        <taxon>Sphingobacteriales</taxon>
        <taxon>Sphingobacteriaceae</taxon>
        <taxon>Sphingobacterium</taxon>
    </lineage>
</organism>
<proteinExistence type="predicted"/>
<dbReference type="Pfam" id="PF13376">
    <property type="entry name" value="OmdA"/>
    <property type="match status" value="1"/>
</dbReference>
<feature type="domain" description="YdhG-like" evidence="1">
    <location>
        <begin position="20"/>
        <end position="112"/>
    </location>
</feature>
<gene>
    <name evidence="2" type="ORF">JKG61_15305</name>
</gene>
<dbReference type="RefSeq" id="WP_202103821.1">
    <property type="nucleotide sequence ID" value="NZ_JAERTY010000008.1"/>
</dbReference>
<dbReference type="InterPro" id="IPR014922">
    <property type="entry name" value="YdhG-like"/>
</dbReference>
<dbReference type="Pfam" id="PF08818">
    <property type="entry name" value="DUF1801"/>
    <property type="match status" value="2"/>
</dbReference>
<accession>A0ABS1R5Y5</accession>
<dbReference type="EMBL" id="JAERTY010000008">
    <property type="protein sequence ID" value="MBL1410120.1"/>
    <property type="molecule type" value="Genomic_DNA"/>
</dbReference>